<gene>
    <name evidence="2" type="ORF">KQX54_004996</name>
</gene>
<feature type="chain" id="PRO_5043552182" evidence="1">
    <location>
        <begin position="25"/>
        <end position="172"/>
    </location>
</feature>
<dbReference type="AlphaFoldDB" id="A0AAV7I2F0"/>
<comment type="caution">
    <text evidence="2">The sequence shown here is derived from an EMBL/GenBank/DDBJ whole genome shotgun (WGS) entry which is preliminary data.</text>
</comment>
<keyword evidence="3" id="KW-1185">Reference proteome</keyword>
<dbReference type="Proteomes" id="UP000826195">
    <property type="component" value="Unassembled WGS sequence"/>
</dbReference>
<accession>A0AAV7I2F0</accession>
<evidence type="ECO:0000256" key="1">
    <source>
        <dbReference type="SAM" id="SignalP"/>
    </source>
</evidence>
<evidence type="ECO:0000313" key="2">
    <source>
        <dbReference type="EMBL" id="KAH0545954.1"/>
    </source>
</evidence>
<feature type="signal peptide" evidence="1">
    <location>
        <begin position="1"/>
        <end position="24"/>
    </location>
</feature>
<evidence type="ECO:0000313" key="3">
    <source>
        <dbReference type="Proteomes" id="UP000826195"/>
    </source>
</evidence>
<sequence>MKISILGVFFGVLVAALIAPGSWSAAVQSEVESSSSHEFKPISSTLLHQLVSIINYVNGHILNTKLGEIYNKVVGVFENSTLSTDKIVQATSAKLSDKSFQVCVASKVISGIVGHESNSSQKQVDRSQFLNSSLFKSSADDTQAEIVFDKPFIILLLEEKTKFKLSMLVSIV</sequence>
<keyword evidence="1" id="KW-0732">Signal</keyword>
<proteinExistence type="predicted"/>
<organism evidence="2 3">
    <name type="scientific">Cotesia glomerata</name>
    <name type="common">Lepidopteran parasitic wasp</name>
    <name type="synonym">Apanteles glomeratus</name>
    <dbReference type="NCBI Taxonomy" id="32391"/>
    <lineage>
        <taxon>Eukaryota</taxon>
        <taxon>Metazoa</taxon>
        <taxon>Ecdysozoa</taxon>
        <taxon>Arthropoda</taxon>
        <taxon>Hexapoda</taxon>
        <taxon>Insecta</taxon>
        <taxon>Pterygota</taxon>
        <taxon>Neoptera</taxon>
        <taxon>Endopterygota</taxon>
        <taxon>Hymenoptera</taxon>
        <taxon>Apocrita</taxon>
        <taxon>Ichneumonoidea</taxon>
        <taxon>Braconidae</taxon>
        <taxon>Microgastrinae</taxon>
        <taxon>Cotesia</taxon>
    </lineage>
</organism>
<reference evidence="2 3" key="1">
    <citation type="journal article" date="2021" name="J. Hered.">
        <title>A chromosome-level genome assembly of the parasitoid wasp, Cotesia glomerata (Hymenoptera: Braconidae).</title>
        <authorList>
            <person name="Pinto B.J."/>
            <person name="Weis J.J."/>
            <person name="Gamble T."/>
            <person name="Ode P.J."/>
            <person name="Paul R."/>
            <person name="Zaspel J.M."/>
        </authorList>
    </citation>
    <scope>NUCLEOTIDE SEQUENCE [LARGE SCALE GENOMIC DNA]</scope>
    <source>
        <strain evidence="2">CgM1</strain>
    </source>
</reference>
<protein>
    <submittedName>
        <fullName evidence="2">Uncharacterized protein</fullName>
    </submittedName>
</protein>
<dbReference type="EMBL" id="JAHXZJ010002237">
    <property type="protein sequence ID" value="KAH0545954.1"/>
    <property type="molecule type" value="Genomic_DNA"/>
</dbReference>
<name>A0AAV7I2F0_COTGL</name>